<feature type="chain" id="PRO_5010199911" evidence="1">
    <location>
        <begin position="28"/>
        <end position="268"/>
    </location>
</feature>
<dbReference type="EMBL" id="FUKJ01000101">
    <property type="protein sequence ID" value="SJM90862.1"/>
    <property type="molecule type" value="Genomic_DNA"/>
</dbReference>
<protein>
    <submittedName>
        <fullName evidence="2">Integrating conjugative element protein, PFL_4693 family (Modular protein)</fullName>
    </submittedName>
</protein>
<organism evidence="2 3">
    <name type="scientific">Crenothrix polyspora</name>
    <dbReference type="NCBI Taxonomy" id="360316"/>
    <lineage>
        <taxon>Bacteria</taxon>
        <taxon>Pseudomonadati</taxon>
        <taxon>Pseudomonadota</taxon>
        <taxon>Gammaproteobacteria</taxon>
        <taxon>Methylococcales</taxon>
        <taxon>Crenotrichaceae</taxon>
        <taxon>Crenothrix</taxon>
    </lineage>
</organism>
<keyword evidence="1" id="KW-0732">Signal</keyword>
<dbReference type="AlphaFoldDB" id="A0A1R4H3N9"/>
<feature type="signal peptide" evidence="1">
    <location>
        <begin position="1"/>
        <end position="27"/>
    </location>
</feature>
<name>A0A1R4H3N9_9GAMM</name>
<evidence type="ECO:0000313" key="3">
    <source>
        <dbReference type="Proteomes" id="UP000195442"/>
    </source>
</evidence>
<gene>
    <name evidence="2" type="ORF">CRENPOLYSF2_190005</name>
</gene>
<proteinExistence type="predicted"/>
<dbReference type="RefSeq" id="WP_087146279.1">
    <property type="nucleotide sequence ID" value="NZ_FUKJ01000101.1"/>
</dbReference>
<accession>A0A1R4H3N9</accession>
<dbReference type="Proteomes" id="UP000195442">
    <property type="component" value="Unassembled WGS sequence"/>
</dbReference>
<sequence length="268" mass="30361">MMKPSINPLPYLAFSAVLMLWQTSGLAVEITQPQTTPLAASVPSTLKPSIIDTETQTFDRQQWQLSEPEWQRYTSLMQGIRGSVSPKSLSPLEVLGIHAETAQERKTYAKRWAKLMHDDVERTLAFQRAYLEAAKELYGRPPLFDAKLMSSNSPHNGQASLVDGDRLLVFVKLQDCIICNTVVQQVLARSAGKRVQVDIYFTDTKEQQDEPRMVAWAKQHKLDPQRLAQKTVTLNHDKGAYYQVSQKIVADVPVVYVLRGNQLHQWAN</sequence>
<dbReference type="OrthoDB" id="8442378at2"/>
<dbReference type="InterPro" id="IPR022293">
    <property type="entry name" value="Integrating-conj_element"/>
</dbReference>
<reference evidence="3" key="1">
    <citation type="submission" date="2017-02" db="EMBL/GenBank/DDBJ databases">
        <authorList>
            <person name="Daims H."/>
        </authorList>
    </citation>
    <scope>NUCLEOTIDE SEQUENCE [LARGE SCALE GENOMIC DNA]</scope>
</reference>
<evidence type="ECO:0000313" key="2">
    <source>
        <dbReference type="EMBL" id="SJM90862.1"/>
    </source>
</evidence>
<dbReference type="NCBIfam" id="TIGR03759">
    <property type="entry name" value="conj_TIGR03759"/>
    <property type="match status" value="1"/>
</dbReference>
<keyword evidence="3" id="KW-1185">Reference proteome</keyword>
<evidence type="ECO:0000256" key="1">
    <source>
        <dbReference type="SAM" id="SignalP"/>
    </source>
</evidence>